<dbReference type="SUPFAM" id="SSF56801">
    <property type="entry name" value="Acetyl-CoA synthetase-like"/>
    <property type="match status" value="1"/>
</dbReference>
<feature type="region of interest" description="Disordered" evidence="4">
    <location>
        <begin position="1782"/>
        <end position="1801"/>
    </location>
</feature>
<dbReference type="Pfam" id="PF13193">
    <property type="entry name" value="AMP-binding_C"/>
    <property type="match status" value="1"/>
</dbReference>
<dbReference type="CDD" id="cd05930">
    <property type="entry name" value="A_NRPS"/>
    <property type="match status" value="1"/>
</dbReference>
<dbReference type="Gene3D" id="3.30.300.30">
    <property type="match status" value="1"/>
</dbReference>
<dbReference type="CDD" id="cd19531">
    <property type="entry name" value="LCL_NRPS-like"/>
    <property type="match status" value="1"/>
</dbReference>
<comment type="cofactor">
    <cofactor evidence="1">
        <name>pantetheine 4'-phosphate</name>
        <dbReference type="ChEBI" id="CHEBI:47942"/>
    </cofactor>
</comment>
<dbReference type="InterPro" id="IPR036736">
    <property type="entry name" value="ACP-like_sf"/>
</dbReference>
<reference evidence="6 7" key="1">
    <citation type="journal article" date="2019" name="Int. J. Syst. Evol. Microbiol.">
        <title>The Global Catalogue of Microorganisms (GCM) 10K type strain sequencing project: providing services to taxonomists for standard genome sequencing and annotation.</title>
        <authorList>
            <consortium name="The Broad Institute Genomics Platform"/>
            <consortium name="The Broad Institute Genome Sequencing Center for Infectious Disease"/>
            <person name="Wu L."/>
            <person name="Ma J."/>
        </authorList>
    </citation>
    <scope>NUCLEOTIDE SEQUENCE [LARGE SCALE GENOMIC DNA]</scope>
    <source>
        <strain evidence="6 7">JCM 10673</strain>
    </source>
</reference>
<protein>
    <recommendedName>
        <fullName evidence="5">Carrier domain-containing protein</fullName>
    </recommendedName>
</protein>
<dbReference type="SUPFAM" id="SSF47336">
    <property type="entry name" value="ACP-like"/>
    <property type="match status" value="2"/>
</dbReference>
<feature type="compositionally biased region" description="Low complexity" evidence="4">
    <location>
        <begin position="969"/>
        <end position="989"/>
    </location>
</feature>
<evidence type="ECO:0000256" key="3">
    <source>
        <dbReference type="ARBA" id="ARBA00022553"/>
    </source>
</evidence>
<dbReference type="InterPro" id="IPR023213">
    <property type="entry name" value="CAT-like_dom_sf"/>
</dbReference>
<dbReference type="SUPFAM" id="SSF52777">
    <property type="entry name" value="CoA-dependent acyltransferases"/>
    <property type="match status" value="6"/>
</dbReference>
<evidence type="ECO:0000256" key="4">
    <source>
        <dbReference type="SAM" id="MobiDB-lite"/>
    </source>
</evidence>
<dbReference type="InterPro" id="IPR020845">
    <property type="entry name" value="AMP-binding_CS"/>
</dbReference>
<dbReference type="Pfam" id="PF00501">
    <property type="entry name" value="AMP-binding"/>
    <property type="match status" value="1"/>
</dbReference>
<dbReference type="NCBIfam" id="TIGR01733">
    <property type="entry name" value="AA-adenyl-dom"/>
    <property type="match status" value="1"/>
</dbReference>
<dbReference type="SMART" id="SM00823">
    <property type="entry name" value="PKS_PP"/>
    <property type="match status" value="2"/>
</dbReference>
<gene>
    <name evidence="6" type="ORF">GCM10009549_01040</name>
</gene>
<dbReference type="Pfam" id="PF00550">
    <property type="entry name" value="PP-binding"/>
    <property type="match status" value="2"/>
</dbReference>
<dbReference type="InterPro" id="IPR010071">
    <property type="entry name" value="AA_adenyl_dom"/>
</dbReference>
<dbReference type="Gene3D" id="3.30.559.30">
    <property type="entry name" value="Nonribosomal peptide synthetase, condensation domain"/>
    <property type="match status" value="3"/>
</dbReference>
<dbReference type="PANTHER" id="PTHR45527">
    <property type="entry name" value="NONRIBOSOMAL PEPTIDE SYNTHETASE"/>
    <property type="match status" value="1"/>
</dbReference>
<dbReference type="EMBL" id="BAAAHG010000001">
    <property type="protein sequence ID" value="GAA0900836.1"/>
    <property type="molecule type" value="Genomic_DNA"/>
</dbReference>
<evidence type="ECO:0000256" key="1">
    <source>
        <dbReference type="ARBA" id="ARBA00001957"/>
    </source>
</evidence>
<dbReference type="InterPro" id="IPR025110">
    <property type="entry name" value="AMP-bd_C"/>
</dbReference>
<dbReference type="Proteomes" id="UP001501005">
    <property type="component" value="Unassembled WGS sequence"/>
</dbReference>
<dbReference type="InterPro" id="IPR000873">
    <property type="entry name" value="AMP-dep_synth/lig_dom"/>
</dbReference>
<evidence type="ECO:0000313" key="6">
    <source>
        <dbReference type="EMBL" id="GAA0900836.1"/>
    </source>
</evidence>
<dbReference type="InterPro" id="IPR045851">
    <property type="entry name" value="AMP-bd_C_sf"/>
</dbReference>
<dbReference type="Pfam" id="PF00668">
    <property type="entry name" value="Condensation"/>
    <property type="match status" value="3"/>
</dbReference>
<dbReference type="InterPro" id="IPR009081">
    <property type="entry name" value="PP-bd_ACP"/>
</dbReference>
<keyword evidence="3" id="KW-0597">Phosphoprotein</keyword>
<feature type="compositionally biased region" description="Low complexity" evidence="4">
    <location>
        <begin position="1592"/>
        <end position="1614"/>
    </location>
</feature>
<organism evidence="6 7">
    <name type="scientific">Streptomyces thermoalcalitolerans</name>
    <dbReference type="NCBI Taxonomy" id="65605"/>
    <lineage>
        <taxon>Bacteria</taxon>
        <taxon>Bacillati</taxon>
        <taxon>Actinomycetota</taxon>
        <taxon>Actinomycetes</taxon>
        <taxon>Kitasatosporales</taxon>
        <taxon>Streptomycetaceae</taxon>
        <taxon>Streptomyces</taxon>
    </lineage>
</organism>
<dbReference type="PROSITE" id="PS50075">
    <property type="entry name" value="CARRIER"/>
    <property type="match status" value="2"/>
</dbReference>
<dbReference type="PROSITE" id="PS00455">
    <property type="entry name" value="AMP_BINDING"/>
    <property type="match status" value="1"/>
</dbReference>
<keyword evidence="7" id="KW-1185">Reference proteome</keyword>
<evidence type="ECO:0000313" key="7">
    <source>
        <dbReference type="Proteomes" id="UP001501005"/>
    </source>
</evidence>
<dbReference type="PROSITE" id="PS00012">
    <property type="entry name" value="PHOSPHOPANTETHEINE"/>
    <property type="match status" value="2"/>
</dbReference>
<evidence type="ECO:0000256" key="2">
    <source>
        <dbReference type="ARBA" id="ARBA00022450"/>
    </source>
</evidence>
<feature type="domain" description="Carrier" evidence="5">
    <location>
        <begin position="985"/>
        <end position="1060"/>
    </location>
</feature>
<dbReference type="InterPro" id="IPR020806">
    <property type="entry name" value="PKS_PP-bd"/>
</dbReference>
<comment type="caution">
    <text evidence="6">The sequence shown here is derived from an EMBL/GenBank/DDBJ whole genome shotgun (WGS) entry which is preliminary data.</text>
</comment>
<dbReference type="Gene3D" id="3.30.559.10">
    <property type="entry name" value="Chloramphenicol acetyltransferase-like domain"/>
    <property type="match status" value="3"/>
</dbReference>
<feature type="region of interest" description="Disordered" evidence="4">
    <location>
        <begin position="1589"/>
        <end position="1621"/>
    </location>
</feature>
<dbReference type="InterPro" id="IPR006162">
    <property type="entry name" value="Ppantetheine_attach_site"/>
</dbReference>
<dbReference type="Gene3D" id="3.40.50.980">
    <property type="match status" value="2"/>
</dbReference>
<feature type="region of interest" description="Disordered" evidence="4">
    <location>
        <begin position="960"/>
        <end position="992"/>
    </location>
</feature>
<evidence type="ECO:0000259" key="5">
    <source>
        <dbReference type="PROSITE" id="PS50075"/>
    </source>
</evidence>
<feature type="domain" description="Carrier" evidence="5">
    <location>
        <begin position="1520"/>
        <end position="1594"/>
    </location>
</feature>
<sequence length="2078" mass="226668">MAGEPDTGASMLSYTQESLWLFHELAGSDEPAYNESVAFETSGDLDPDALCRAIRATVLRHDALRTTFHETPDGPRATVHPVDDTLADSTAVVDLRTLPAAEARLRAEEVLAEHHRRPFDLGTAPLLRAVVAALPGGLWLLGLTAHHIVIDDWSLRLVLDEIAENYRTLVATGRLPQRPVSGAAFRAFVAESRSEAAAEKQAAAVERWRRSLADAPELLGMPLDRPRPAVQTFRGDSTVITVPGADVEPLLKECARSCRSTAFPVFLAAYALLLHRYTRQEGFVIGTTVLNRPGADDLEQVGCYVNTLPLFVPVDPDDTFRTVLSGAQKAAERLLDDGDAPYPKIVEALGARRAQNHNPVFQTMLTLLDGRPSLDLGPELVCRYHPVRRTAAKFDLMLYVNRADDTYEFELEFNTDLFTRDTAERILRNYARLLASLADAGVDAPVGTVPMIRDEERELILGDWNDTRVAHPDGTVVDVIEEQVRRSPGSLAVEFEGTTYTYDELNRRANQVAHRIRALLKETGAGPFVGVFMERSAEMVIALLAIVKAGYAYVPIDPEYPAARIEFMIQDADVPLILTQEHHRHTLDGTTARLLVLPDESLDREDDTDPVRDLEPGSPVYMIYTSGSTGRPKGVINRHDALANRLHWMQSAFPLTGGAGGDRVLQKTPYSFDVSVWEFFWPLMTGAAIVVARPGGHRDPDCLKEVIRSRAVTTVHFVPSMLNVFLEAEELAQYCGSLKRVVCSGEALPRKTIEVFSATLPFCELHNLYGPTEAAIDVSHWPCRTDYPGDLVPIGRPIHNVRLYVLDRNLQLQPIGVPGELCIGGVAVATGYHRRDDLNAKVFLSDPYGTAPGARLYRTGDLARFLPDGQIQYLGRIDNQVKLRGLRIEPDEIAAVMRDLPHVQDAAVVVDTSGPTQALAAYVVSTAFDPDDLRARLHKLLPEFLVPQYIVEVPQLPTTPNGKLDRRALPSPAAHAAPADRAGRPPATAAERDVAHAWQEVLGLRAPVGADSNFFALGGDSIMALRVSSRLRAAGYAVNLRDVFTHTTVAELAASLRRGDPASPEPAATEAFGLLTDDDKAALPAEAEDAWPLTKLQSGMIYHSLLDEDSPVYHDIFDYEFTGVADPADLARAVRQTVAHHAQLRSCFDLERYSEPLQVVLRPDAPGAAPSLEVVDLTNLPSDAQDRAIEEWIDAEKRRPLDLARPPLRFCAHVRGNGRVNLAFSFHHLILDGWSVALVVEEIRRRCAGLPAGRTAGAAPEPRYGTYVALERESAGRPAEQEAWRGLLDGFSPTLLADRLGSTAPGTIETAVLERVVPAELEERLRLRAAALGLPLKSLYLAAHCAALAALTGRSRVITGLVGNGRPDVPGGSEMVGLFLNTLPLPVEVREADDAKLPVSVFERERELVPLQRLPLADIERQRGGALFDVVFNYTDFHSYAAAGDTDAATRGTVSIESARYFEVTSFPMTVHVHRDHFAGATQLAVSHDRGRITASTVEQFLGELLAALERYAGEEASDGGRDAAERAVAAVIAKAVGRETLGAEENYLDAGVDSISSIRILAKLRKQFPGAALRDVMEARTVRALVRRLATRTPESGTTESTGSTGESPDTSPDGLPPGVVDAYPLTATQLRMIQATRRDPAQSAYHDVFAYSVALPLDASRLRAALRRMIASCETLRAAVDLASPVPRQLVYASVEPDLTVVDAVDDPAAADEWFEQERGSGFRWERPGLIRFAAHRTAADRFVLSLSFHHAVIDGWSLSLLVRDLLLSYASDIGASGASTAGAAAGGETGPAPSGARAGSFRDYVMAETAARSSAESRAFWHDVLAGHPGAWQPRCPSDGGSRWAEATVVLPPDREARLREVARRTGHPLKHLLLAAHLRVLALATGEPDVLTGVFTHGRPETDDAQELVGMFLNFQPHRVRIEDQTWPQLIEQVFRFEMRALAHRRCAAAGDGPDEWPRYSALFNYTDFPAYADAVHSGGHLTGVRWFEHTDAPFLATVGRDPNRSTLEITLNADGRLLPQGVVDDLARLYEAVLAQIAENPDGSVRDTTDRITTCVDALAHAGTRPLEQSPSA</sequence>
<dbReference type="Gene3D" id="2.30.38.10">
    <property type="entry name" value="Luciferase, Domain 3"/>
    <property type="match status" value="1"/>
</dbReference>
<proteinExistence type="predicted"/>
<dbReference type="InterPro" id="IPR001242">
    <property type="entry name" value="Condensation_dom"/>
</dbReference>
<keyword evidence="2" id="KW-0596">Phosphopantetheine</keyword>
<accession>A0ABN1NBA5</accession>
<name>A0ABN1NBA5_9ACTN</name>
<dbReference type="PANTHER" id="PTHR45527:SF1">
    <property type="entry name" value="FATTY ACID SYNTHASE"/>
    <property type="match status" value="1"/>
</dbReference>
<dbReference type="Gene3D" id="1.10.1200.10">
    <property type="entry name" value="ACP-like"/>
    <property type="match status" value="2"/>
</dbReference>